<dbReference type="GO" id="GO:2001069">
    <property type="term" value="F:glycogen binding"/>
    <property type="evidence" value="ECO:0007669"/>
    <property type="project" value="TreeGrafter"/>
</dbReference>
<dbReference type="OrthoDB" id="1881at2759"/>
<feature type="compositionally biased region" description="Acidic residues" evidence="1">
    <location>
        <begin position="170"/>
        <end position="188"/>
    </location>
</feature>
<evidence type="ECO:0000259" key="2">
    <source>
        <dbReference type="PROSITE" id="PS51159"/>
    </source>
</evidence>
<dbReference type="eggNOG" id="KOG3986">
    <property type="taxonomic scope" value="Eukaryota"/>
</dbReference>
<feature type="domain" description="CBM21" evidence="2">
    <location>
        <begin position="243"/>
        <end position="370"/>
    </location>
</feature>
<proteinExistence type="predicted"/>
<dbReference type="AlphaFoldDB" id="G8ZY02"/>
<dbReference type="GO" id="GO:0005979">
    <property type="term" value="P:regulation of glycogen biosynthetic process"/>
    <property type="evidence" value="ECO:0007669"/>
    <property type="project" value="TreeGrafter"/>
</dbReference>
<evidence type="ECO:0000256" key="1">
    <source>
        <dbReference type="SAM" id="MobiDB-lite"/>
    </source>
</evidence>
<sequence>MVISPLRKLNLNSKAIIDSDNRSETSDMLKSPTPPVFRRLKSSLKLSKSQSTPSVATTLSSSSSQKNVRFAAELTTVKKFDSSLEPISISNENSPRFYPLSDTDLQYNIANPETLYDNEGDCCATEDGFWFNESSLLPSLQRLNDVKRLKKFNKKKNVAVSKFQLDYDSDSGLDDDDDDDEMEEDDLDSAPRSAVMKRDESFDSKFLEVIDWRLIRTNVCPFKHVLNPFVLIDQNDGYENQLFEYLQGSNIRLHTLKQSKSEFGKIVGLIYVNNLNFEKFIEIKLTFNSWKDIHYITANYSRSVTKKIDEFKFVIDLNSLKYALQVKSLIYAKSNAETTLCPLNIDLCCRYDVNNETFYDNNNYDNYQVKLIASTRNISEPIRPVVKMTPPTPVVEKTSPKVTPFARDFLVSTTLSHNPILRGNDVGSRKFSDDTDYYNTSPLKHLYHNDTSLIRPVRLNQVLMNPSSTDEEDYTTPEPEEVPPMSAPILAKASIDSHNSSSSFSSSSSGGYSPLEDFTSLGTREYCSIDSMSSMDMVNYNYHLPIFNTLNSYNENHEDGQSIVTDVLGDHQNNRDNSTDTLINPNFIPRPLSSASTESASLQTSQRNERLSAATPLPINANKSNPEIISGTKDQDYQAFLSSYCFYNSPSSKGFDNPFTLENKSALLD</sequence>
<name>G8ZY02_TORDE</name>
<dbReference type="InterPro" id="IPR050782">
    <property type="entry name" value="PP1_regulatory_subunit_3"/>
</dbReference>
<gene>
    <name evidence="3" type="primary">TDEL0G04020</name>
    <name evidence="3" type="ORF">TDEL_0G04020</name>
</gene>
<dbReference type="EMBL" id="HE616748">
    <property type="protein sequence ID" value="CCE93769.1"/>
    <property type="molecule type" value="Genomic_DNA"/>
</dbReference>
<dbReference type="KEGG" id="tdl:TDEL_0G04020"/>
<dbReference type="HOGENOM" id="CLU_014598_0_0_1"/>
<dbReference type="InterPro" id="IPR005036">
    <property type="entry name" value="CBM21_dom"/>
</dbReference>
<dbReference type="PANTHER" id="PTHR12307">
    <property type="entry name" value="PROTEIN PHOSPHATASE 1 REGULATORY SUBUNIT"/>
    <property type="match status" value="1"/>
</dbReference>
<evidence type="ECO:0000313" key="4">
    <source>
        <dbReference type="Proteomes" id="UP000005627"/>
    </source>
</evidence>
<dbReference type="FunCoup" id="G8ZY02">
    <property type="interactions" value="199"/>
</dbReference>
<feature type="region of interest" description="Disordered" evidence="1">
    <location>
        <begin position="170"/>
        <end position="193"/>
    </location>
</feature>
<accession>G8ZY02</accession>
<dbReference type="Proteomes" id="UP000005627">
    <property type="component" value="Chromosome 7"/>
</dbReference>
<dbReference type="GO" id="GO:0000164">
    <property type="term" value="C:protein phosphatase type 1 complex"/>
    <property type="evidence" value="ECO:0007669"/>
    <property type="project" value="TreeGrafter"/>
</dbReference>
<dbReference type="STRING" id="1076872.G8ZY02"/>
<dbReference type="InterPro" id="IPR038175">
    <property type="entry name" value="CBM21_dom_sf"/>
</dbReference>
<dbReference type="PANTHER" id="PTHR12307:SF51">
    <property type="entry name" value="SERINE_THREONINE-PROTEIN PHOSPHATASE 1 REGULATORY SUBUNIT GAC1-RELATED"/>
    <property type="match status" value="1"/>
</dbReference>
<organism evidence="3 4">
    <name type="scientific">Torulaspora delbrueckii</name>
    <name type="common">Yeast</name>
    <name type="synonym">Candida colliculosa</name>
    <dbReference type="NCBI Taxonomy" id="4950"/>
    <lineage>
        <taxon>Eukaryota</taxon>
        <taxon>Fungi</taxon>
        <taxon>Dikarya</taxon>
        <taxon>Ascomycota</taxon>
        <taxon>Saccharomycotina</taxon>
        <taxon>Saccharomycetes</taxon>
        <taxon>Saccharomycetales</taxon>
        <taxon>Saccharomycetaceae</taxon>
        <taxon>Torulaspora</taxon>
    </lineage>
</organism>
<reference evidence="3 4" key="1">
    <citation type="journal article" date="2011" name="Proc. Natl. Acad. Sci. U.S.A.">
        <title>Evolutionary erosion of yeast sex chromosomes by mating-type switching accidents.</title>
        <authorList>
            <person name="Gordon J.L."/>
            <person name="Armisen D."/>
            <person name="Proux-Wera E."/>
            <person name="Oheigeartaigh S.S."/>
            <person name="Byrne K.P."/>
            <person name="Wolfe K.H."/>
        </authorList>
    </citation>
    <scope>NUCLEOTIDE SEQUENCE [LARGE SCALE GENOMIC DNA]</scope>
    <source>
        <strain evidence="4">ATCC 10662 / CBS 1146 / NBRC 0425 / NCYC 2629 / NRRL Y-866</strain>
    </source>
</reference>
<evidence type="ECO:0000313" key="3">
    <source>
        <dbReference type="EMBL" id="CCE93769.1"/>
    </source>
</evidence>
<dbReference type="Pfam" id="PF03370">
    <property type="entry name" value="CBM_21"/>
    <property type="match status" value="1"/>
</dbReference>
<dbReference type="InParanoid" id="G8ZY02"/>
<keyword evidence="4" id="KW-1185">Reference proteome</keyword>
<protein>
    <recommendedName>
        <fullName evidence="2">CBM21 domain-containing protein</fullName>
    </recommendedName>
</protein>
<dbReference type="Gene3D" id="2.60.40.2440">
    <property type="entry name" value="Carbohydrate binding type-21 domain"/>
    <property type="match status" value="1"/>
</dbReference>
<dbReference type="GO" id="GO:0008157">
    <property type="term" value="F:protein phosphatase 1 binding"/>
    <property type="evidence" value="ECO:0007669"/>
    <property type="project" value="TreeGrafter"/>
</dbReference>
<dbReference type="RefSeq" id="XP_003682980.1">
    <property type="nucleotide sequence ID" value="XM_003682932.1"/>
</dbReference>
<dbReference type="PROSITE" id="PS51159">
    <property type="entry name" value="CBM21"/>
    <property type="match status" value="1"/>
</dbReference>
<dbReference type="GeneID" id="11505143"/>